<dbReference type="SUPFAM" id="SSF160104">
    <property type="entry name" value="Acetoacetate decarboxylase-like"/>
    <property type="match status" value="1"/>
</dbReference>
<dbReference type="Proteomes" id="UP001597118">
    <property type="component" value="Unassembled WGS sequence"/>
</dbReference>
<proteinExistence type="predicted"/>
<reference evidence="2" key="1">
    <citation type="journal article" date="2019" name="Int. J. Syst. Evol. Microbiol.">
        <title>The Global Catalogue of Microorganisms (GCM) 10K type strain sequencing project: providing services to taxonomists for standard genome sequencing and annotation.</title>
        <authorList>
            <consortium name="The Broad Institute Genomics Platform"/>
            <consortium name="The Broad Institute Genome Sequencing Center for Infectious Disease"/>
            <person name="Wu L."/>
            <person name="Ma J."/>
        </authorList>
    </citation>
    <scope>NUCLEOTIDE SEQUENCE [LARGE SCALE GENOMIC DNA]</scope>
    <source>
        <strain evidence="2">CCUG 53762</strain>
    </source>
</reference>
<protein>
    <submittedName>
        <fullName evidence="1">YqjF family protein</fullName>
    </submittedName>
</protein>
<organism evidence="1 2">
    <name type="scientific">Pseudopedobacter beijingensis</name>
    <dbReference type="NCBI Taxonomy" id="1207056"/>
    <lineage>
        <taxon>Bacteria</taxon>
        <taxon>Pseudomonadati</taxon>
        <taxon>Bacteroidota</taxon>
        <taxon>Sphingobacteriia</taxon>
        <taxon>Sphingobacteriales</taxon>
        <taxon>Sphingobacteriaceae</taxon>
        <taxon>Pseudopedobacter</taxon>
    </lineage>
</organism>
<sequence>MSISEILSAISHRPWPIPSGKWVYYQEWNQTIFLHWEVKYDALRKLVAPEMELDSFEGKYYISVVPFSMQYIRPRSLPAVGFISNFHEINVRTYVLKDNKPGVLFLNIEAEKWISTFIAKQLSGLPYEKASINRNKGNYNSNNLNKGFYLHIDFEIKNQLTSKSDLDKWLTERYCLYLKKDNRLFRYEIHHQEWELNEISIDNLKLNYKLGEVHLNESLPYIAHYSKGVQVLAWEREVIF</sequence>
<name>A0ABW4IAH8_9SPHI</name>
<dbReference type="Pfam" id="PF09844">
    <property type="entry name" value="DUF2071"/>
    <property type="match status" value="1"/>
</dbReference>
<evidence type="ECO:0000313" key="2">
    <source>
        <dbReference type="Proteomes" id="UP001597118"/>
    </source>
</evidence>
<accession>A0ABW4IAH8</accession>
<gene>
    <name evidence="1" type="ORF">ACFSAH_07705</name>
</gene>
<dbReference type="RefSeq" id="WP_379662136.1">
    <property type="nucleotide sequence ID" value="NZ_JBHUDG010000007.1"/>
</dbReference>
<dbReference type="InterPro" id="IPR023375">
    <property type="entry name" value="ADC_dom_sf"/>
</dbReference>
<evidence type="ECO:0000313" key="1">
    <source>
        <dbReference type="EMBL" id="MFD1629755.1"/>
    </source>
</evidence>
<dbReference type="PANTHER" id="PTHR39186:SF1">
    <property type="entry name" value="DUF2071 DOMAIN-CONTAINING PROTEIN"/>
    <property type="match status" value="1"/>
</dbReference>
<dbReference type="PANTHER" id="PTHR39186">
    <property type="entry name" value="DUF2071 FAMILY PROTEIN"/>
    <property type="match status" value="1"/>
</dbReference>
<comment type="caution">
    <text evidence="1">The sequence shown here is derived from an EMBL/GenBank/DDBJ whole genome shotgun (WGS) entry which is preliminary data.</text>
</comment>
<keyword evidence="2" id="KW-1185">Reference proteome</keyword>
<dbReference type="InterPro" id="IPR018644">
    <property type="entry name" value="DUF2071"/>
</dbReference>
<dbReference type="EMBL" id="JBHUDG010000007">
    <property type="protein sequence ID" value="MFD1629755.1"/>
    <property type="molecule type" value="Genomic_DNA"/>
</dbReference>